<gene>
    <name evidence="1" type="ORF">NDU88_000946</name>
</gene>
<evidence type="ECO:0000313" key="1">
    <source>
        <dbReference type="EMBL" id="KAJ1080753.1"/>
    </source>
</evidence>
<protein>
    <submittedName>
        <fullName evidence="1">Uncharacterized protein</fullName>
    </submittedName>
</protein>
<sequence length="173" mass="18905">MKSIGVHGIQYLMHLGAQQGGPIKPKAWQSINYSQTKGATGKTTHQEQASPERYPEQALNRDTGFLIGRRTGGTLQNNAREQCSAQHRALEEPGLALTRCALIGLDMCRHRLFCGFTTTTPKAGAFQLYGGIKDREVYNTCQAGRVCQHPSCRHPLPSGRTAGGTGCNYPVYE</sequence>
<accession>A0AAV7KPN0</accession>
<dbReference type="Proteomes" id="UP001066276">
    <property type="component" value="Chromosome 12"/>
</dbReference>
<reference evidence="1" key="1">
    <citation type="journal article" date="2022" name="bioRxiv">
        <title>Sequencing and chromosome-scale assembly of the giantPleurodeles waltlgenome.</title>
        <authorList>
            <person name="Brown T."/>
            <person name="Elewa A."/>
            <person name="Iarovenko S."/>
            <person name="Subramanian E."/>
            <person name="Araus A.J."/>
            <person name="Petzold A."/>
            <person name="Susuki M."/>
            <person name="Suzuki K.-i.T."/>
            <person name="Hayashi T."/>
            <person name="Toyoda A."/>
            <person name="Oliveira C."/>
            <person name="Osipova E."/>
            <person name="Leigh N.D."/>
            <person name="Simon A."/>
            <person name="Yun M.H."/>
        </authorList>
    </citation>
    <scope>NUCLEOTIDE SEQUENCE</scope>
    <source>
        <strain evidence="1">20211129_DDA</strain>
        <tissue evidence="1">Liver</tissue>
    </source>
</reference>
<dbReference type="EMBL" id="JANPWB010000016">
    <property type="protein sequence ID" value="KAJ1080753.1"/>
    <property type="molecule type" value="Genomic_DNA"/>
</dbReference>
<dbReference type="AlphaFoldDB" id="A0AAV7KPN0"/>
<organism evidence="1 2">
    <name type="scientific">Pleurodeles waltl</name>
    <name type="common">Iberian ribbed newt</name>
    <dbReference type="NCBI Taxonomy" id="8319"/>
    <lineage>
        <taxon>Eukaryota</taxon>
        <taxon>Metazoa</taxon>
        <taxon>Chordata</taxon>
        <taxon>Craniata</taxon>
        <taxon>Vertebrata</taxon>
        <taxon>Euteleostomi</taxon>
        <taxon>Amphibia</taxon>
        <taxon>Batrachia</taxon>
        <taxon>Caudata</taxon>
        <taxon>Salamandroidea</taxon>
        <taxon>Salamandridae</taxon>
        <taxon>Pleurodelinae</taxon>
        <taxon>Pleurodeles</taxon>
    </lineage>
</organism>
<name>A0AAV7KPN0_PLEWA</name>
<comment type="caution">
    <text evidence="1">The sequence shown here is derived from an EMBL/GenBank/DDBJ whole genome shotgun (WGS) entry which is preliminary data.</text>
</comment>
<evidence type="ECO:0000313" key="2">
    <source>
        <dbReference type="Proteomes" id="UP001066276"/>
    </source>
</evidence>
<proteinExistence type="predicted"/>
<keyword evidence="2" id="KW-1185">Reference proteome</keyword>